<keyword evidence="1" id="KW-1133">Transmembrane helix</keyword>
<proteinExistence type="predicted"/>
<dbReference type="EMBL" id="ML986489">
    <property type="protein sequence ID" value="KAF2277748.1"/>
    <property type="molecule type" value="Genomic_DNA"/>
</dbReference>
<evidence type="ECO:0000313" key="2">
    <source>
        <dbReference type="EMBL" id="KAF2277748.1"/>
    </source>
</evidence>
<organism evidence="2 3">
    <name type="scientific">Westerdykella ornata</name>
    <dbReference type="NCBI Taxonomy" id="318751"/>
    <lineage>
        <taxon>Eukaryota</taxon>
        <taxon>Fungi</taxon>
        <taxon>Dikarya</taxon>
        <taxon>Ascomycota</taxon>
        <taxon>Pezizomycotina</taxon>
        <taxon>Dothideomycetes</taxon>
        <taxon>Pleosporomycetidae</taxon>
        <taxon>Pleosporales</taxon>
        <taxon>Sporormiaceae</taxon>
        <taxon>Westerdykella</taxon>
    </lineage>
</organism>
<dbReference type="AlphaFoldDB" id="A0A6A6JPB8"/>
<dbReference type="RefSeq" id="XP_033655287.1">
    <property type="nucleotide sequence ID" value="XM_033794288.1"/>
</dbReference>
<gene>
    <name evidence="2" type="ORF">EI97DRAFT_271992</name>
</gene>
<reference evidence="2" key="1">
    <citation type="journal article" date="2020" name="Stud. Mycol.">
        <title>101 Dothideomycetes genomes: a test case for predicting lifestyles and emergence of pathogens.</title>
        <authorList>
            <person name="Haridas S."/>
            <person name="Albert R."/>
            <person name="Binder M."/>
            <person name="Bloem J."/>
            <person name="Labutti K."/>
            <person name="Salamov A."/>
            <person name="Andreopoulos B."/>
            <person name="Baker S."/>
            <person name="Barry K."/>
            <person name="Bills G."/>
            <person name="Bluhm B."/>
            <person name="Cannon C."/>
            <person name="Castanera R."/>
            <person name="Culley D."/>
            <person name="Daum C."/>
            <person name="Ezra D."/>
            <person name="Gonzalez J."/>
            <person name="Henrissat B."/>
            <person name="Kuo A."/>
            <person name="Liang C."/>
            <person name="Lipzen A."/>
            <person name="Lutzoni F."/>
            <person name="Magnuson J."/>
            <person name="Mondo S."/>
            <person name="Nolan M."/>
            <person name="Ohm R."/>
            <person name="Pangilinan J."/>
            <person name="Park H.-J."/>
            <person name="Ramirez L."/>
            <person name="Alfaro M."/>
            <person name="Sun H."/>
            <person name="Tritt A."/>
            <person name="Yoshinaga Y."/>
            <person name="Zwiers L.-H."/>
            <person name="Turgeon B."/>
            <person name="Goodwin S."/>
            <person name="Spatafora J."/>
            <person name="Crous P."/>
            <person name="Grigoriev I."/>
        </authorList>
    </citation>
    <scope>NUCLEOTIDE SEQUENCE</scope>
    <source>
        <strain evidence="2">CBS 379.55</strain>
    </source>
</reference>
<name>A0A6A6JPB8_WESOR</name>
<protein>
    <submittedName>
        <fullName evidence="2">Uncharacterized protein</fullName>
    </submittedName>
</protein>
<keyword evidence="3" id="KW-1185">Reference proteome</keyword>
<accession>A0A6A6JPB8</accession>
<feature type="transmembrane region" description="Helical" evidence="1">
    <location>
        <begin position="21"/>
        <end position="40"/>
    </location>
</feature>
<sequence length="102" mass="11573">MPECHQSGFDIGQRLLRSCGMCPCVIVILVLLWLSTTLYLRTCTVLVSSGTHISSLYVETLLHQWVLRTEPQRASLGLLQLRIIRPRHFVRGVVAEHSAVYK</sequence>
<evidence type="ECO:0000313" key="3">
    <source>
        <dbReference type="Proteomes" id="UP000800097"/>
    </source>
</evidence>
<dbReference type="GeneID" id="54547463"/>
<keyword evidence="1" id="KW-0472">Membrane</keyword>
<keyword evidence="1" id="KW-0812">Transmembrane</keyword>
<dbReference type="Proteomes" id="UP000800097">
    <property type="component" value="Unassembled WGS sequence"/>
</dbReference>
<evidence type="ECO:0000256" key="1">
    <source>
        <dbReference type="SAM" id="Phobius"/>
    </source>
</evidence>